<keyword evidence="6" id="KW-1185">Reference proteome</keyword>
<comment type="similarity">
    <text evidence="3">Belongs to the gas vesicle GvpF/GvpL family.</text>
</comment>
<evidence type="ECO:0000256" key="2">
    <source>
        <dbReference type="ARBA" id="ARBA00035108"/>
    </source>
</evidence>
<evidence type="ECO:0000313" key="5">
    <source>
        <dbReference type="EMBL" id="MBB5782725.1"/>
    </source>
</evidence>
<dbReference type="PANTHER" id="PTHR36852:SF1">
    <property type="entry name" value="PROTEIN GVPL 2"/>
    <property type="match status" value="1"/>
</dbReference>
<dbReference type="EMBL" id="JACHMB010000001">
    <property type="protein sequence ID" value="MBB5782725.1"/>
    <property type="molecule type" value="Genomic_DNA"/>
</dbReference>
<organism evidence="5 6">
    <name type="scientific">Nonomuraea jabiensis</name>
    <dbReference type="NCBI Taxonomy" id="882448"/>
    <lineage>
        <taxon>Bacteria</taxon>
        <taxon>Bacillati</taxon>
        <taxon>Actinomycetota</taxon>
        <taxon>Actinomycetes</taxon>
        <taxon>Streptosporangiales</taxon>
        <taxon>Streptosporangiaceae</taxon>
        <taxon>Nonomuraea</taxon>
    </lineage>
</organism>
<dbReference type="GO" id="GO:0031411">
    <property type="term" value="C:gas vesicle"/>
    <property type="evidence" value="ECO:0007669"/>
    <property type="project" value="UniProtKB-SubCell"/>
</dbReference>
<evidence type="ECO:0000256" key="4">
    <source>
        <dbReference type="SAM" id="MobiDB-lite"/>
    </source>
</evidence>
<sequence>MAESVDTAPSPSEEEREPLDQGLSTYVYGIVPEDVQVSDDARGVGTPPAPVRLVRYGEIGALVSEVAIDRPLGTPDDLVAHQQLLDATAAEVPVLPLRFGAVLANREAVVDELLGPHHDEFAAALGELEGRAEFVVKGRYDERAVLMEVLNENVEAAQLRDEIRGKPEAATREARIRLGEVINQAVSAKREADTQAVLDRLTPLSVFTVIRDPSHERDAVHLALLVENERQDELRAAVEEYSRLWAGRIELSLRGPLAPFDFVVSGGEVG</sequence>
<accession>A0A7W9LGC2</accession>
<dbReference type="GO" id="GO:0031412">
    <property type="term" value="P:gas vesicle organization"/>
    <property type="evidence" value="ECO:0007669"/>
    <property type="project" value="InterPro"/>
</dbReference>
<evidence type="ECO:0000256" key="1">
    <source>
        <dbReference type="ARBA" id="ARBA00022987"/>
    </source>
</evidence>
<dbReference type="RefSeq" id="WP_185075766.1">
    <property type="nucleotide sequence ID" value="NZ_JACHMB010000001.1"/>
</dbReference>
<comment type="subcellular location">
    <subcellularLocation>
        <location evidence="2">Gas vesicle</location>
    </subcellularLocation>
</comment>
<dbReference type="Proteomes" id="UP000579153">
    <property type="component" value="Unassembled WGS sequence"/>
</dbReference>
<evidence type="ECO:0008006" key="7">
    <source>
        <dbReference type="Google" id="ProtNLM"/>
    </source>
</evidence>
<dbReference type="Pfam" id="PF06386">
    <property type="entry name" value="GvpL_GvpF"/>
    <property type="match status" value="1"/>
</dbReference>
<dbReference type="PANTHER" id="PTHR36852">
    <property type="entry name" value="PROTEIN GVPL 2"/>
    <property type="match status" value="1"/>
</dbReference>
<reference evidence="5 6" key="1">
    <citation type="submission" date="2020-08" db="EMBL/GenBank/DDBJ databases">
        <title>Sequencing the genomes of 1000 actinobacteria strains.</title>
        <authorList>
            <person name="Klenk H.-P."/>
        </authorList>
    </citation>
    <scope>NUCLEOTIDE SEQUENCE [LARGE SCALE GENOMIC DNA]</scope>
    <source>
        <strain evidence="5 6">DSM 45507</strain>
    </source>
</reference>
<feature type="region of interest" description="Disordered" evidence="4">
    <location>
        <begin position="1"/>
        <end position="21"/>
    </location>
</feature>
<evidence type="ECO:0000256" key="3">
    <source>
        <dbReference type="ARBA" id="ARBA00035643"/>
    </source>
</evidence>
<protein>
    <recommendedName>
        <fullName evidence="7">Gas vesicle synthesis protein GvpL/GvpF</fullName>
    </recommendedName>
</protein>
<evidence type="ECO:0000313" key="6">
    <source>
        <dbReference type="Proteomes" id="UP000579153"/>
    </source>
</evidence>
<keyword evidence="1" id="KW-0304">Gas vesicle</keyword>
<name>A0A7W9LGC2_9ACTN</name>
<dbReference type="AlphaFoldDB" id="A0A7W9LGC2"/>
<proteinExistence type="inferred from homology"/>
<comment type="caution">
    <text evidence="5">The sequence shown here is derived from an EMBL/GenBank/DDBJ whole genome shotgun (WGS) entry which is preliminary data.</text>
</comment>
<dbReference type="InterPro" id="IPR009430">
    <property type="entry name" value="GvpL/GvpF"/>
</dbReference>
<gene>
    <name evidence="5" type="ORF">HD596_009481</name>
</gene>